<dbReference type="GO" id="GO:0004843">
    <property type="term" value="F:cysteine-type deubiquitinase activity"/>
    <property type="evidence" value="ECO:0007669"/>
    <property type="project" value="InterPro"/>
</dbReference>
<feature type="domain" description="USP" evidence="1">
    <location>
        <begin position="1"/>
        <end position="133"/>
    </location>
</feature>
<dbReference type="InterPro" id="IPR001394">
    <property type="entry name" value="Peptidase_C19_UCH"/>
</dbReference>
<dbReference type="Pfam" id="PF00443">
    <property type="entry name" value="UCH"/>
    <property type="match status" value="1"/>
</dbReference>
<accession>A0A820M129</accession>
<dbReference type="InterPro" id="IPR038765">
    <property type="entry name" value="Papain-like_cys_pep_sf"/>
</dbReference>
<proteinExistence type="predicted"/>
<dbReference type="GO" id="GO:0016579">
    <property type="term" value="P:protein deubiquitination"/>
    <property type="evidence" value="ECO:0007669"/>
    <property type="project" value="InterPro"/>
</dbReference>
<evidence type="ECO:0000313" key="2">
    <source>
        <dbReference type="EMBL" id="CAF4366543.1"/>
    </source>
</evidence>
<feature type="non-terminal residue" evidence="2">
    <location>
        <position position="1"/>
    </location>
</feature>
<protein>
    <recommendedName>
        <fullName evidence="1">USP domain-containing protein</fullName>
    </recommendedName>
</protein>
<dbReference type="Gene3D" id="3.90.70.10">
    <property type="entry name" value="Cysteine proteinases"/>
    <property type="match status" value="1"/>
</dbReference>
<sequence length="195" mass="22872">MICKLFSSSKYPPTSPSSPNESHLFELIGVTVHTGTAEGGHYYSFIRERVKRPIDSNLSTNSDSLLDNSQQSQQHRWYLFNDAEVKQFDPSQIANECFGGEITSKGYDQGSDRFLDFQFEKTHSAYMLFYERIDTPSLSTTTSNIPTLQLKDPISYIIPKDISDWIWEDNRRFVRDRHLFDHHYFTFMWTLCHYQ</sequence>
<dbReference type="EMBL" id="CAJOBB010020315">
    <property type="protein sequence ID" value="CAF4366543.1"/>
    <property type="molecule type" value="Genomic_DNA"/>
</dbReference>
<evidence type="ECO:0000259" key="1">
    <source>
        <dbReference type="PROSITE" id="PS50235"/>
    </source>
</evidence>
<dbReference type="PANTHER" id="PTHR24006">
    <property type="entry name" value="UBIQUITIN CARBOXYL-TERMINAL HYDROLASE"/>
    <property type="match status" value="1"/>
</dbReference>
<dbReference type="Proteomes" id="UP000663868">
    <property type="component" value="Unassembled WGS sequence"/>
</dbReference>
<organism evidence="2 3">
    <name type="scientific">Adineta steineri</name>
    <dbReference type="NCBI Taxonomy" id="433720"/>
    <lineage>
        <taxon>Eukaryota</taxon>
        <taxon>Metazoa</taxon>
        <taxon>Spiralia</taxon>
        <taxon>Gnathifera</taxon>
        <taxon>Rotifera</taxon>
        <taxon>Eurotatoria</taxon>
        <taxon>Bdelloidea</taxon>
        <taxon>Adinetida</taxon>
        <taxon>Adinetidae</taxon>
        <taxon>Adineta</taxon>
    </lineage>
</organism>
<dbReference type="PROSITE" id="PS50235">
    <property type="entry name" value="USP_3"/>
    <property type="match status" value="1"/>
</dbReference>
<dbReference type="AlphaFoldDB" id="A0A820M129"/>
<dbReference type="PANTHER" id="PTHR24006:SF827">
    <property type="entry name" value="UBIQUITIN CARBOXYL-TERMINAL HYDROLASE 34"/>
    <property type="match status" value="1"/>
</dbReference>
<reference evidence="2" key="1">
    <citation type="submission" date="2021-02" db="EMBL/GenBank/DDBJ databases">
        <authorList>
            <person name="Nowell W R."/>
        </authorList>
    </citation>
    <scope>NUCLEOTIDE SEQUENCE</scope>
</reference>
<comment type="caution">
    <text evidence="2">The sequence shown here is derived from an EMBL/GenBank/DDBJ whole genome shotgun (WGS) entry which is preliminary data.</text>
</comment>
<name>A0A820M129_9BILA</name>
<dbReference type="SUPFAM" id="SSF54001">
    <property type="entry name" value="Cysteine proteinases"/>
    <property type="match status" value="1"/>
</dbReference>
<evidence type="ECO:0000313" key="3">
    <source>
        <dbReference type="Proteomes" id="UP000663868"/>
    </source>
</evidence>
<dbReference type="GO" id="GO:0005634">
    <property type="term" value="C:nucleus"/>
    <property type="evidence" value="ECO:0007669"/>
    <property type="project" value="TreeGrafter"/>
</dbReference>
<dbReference type="GO" id="GO:0005829">
    <property type="term" value="C:cytosol"/>
    <property type="evidence" value="ECO:0007669"/>
    <property type="project" value="TreeGrafter"/>
</dbReference>
<dbReference type="InterPro" id="IPR018200">
    <property type="entry name" value="USP_CS"/>
</dbReference>
<dbReference type="InterPro" id="IPR050164">
    <property type="entry name" value="Peptidase_C19"/>
</dbReference>
<dbReference type="PROSITE" id="PS00973">
    <property type="entry name" value="USP_2"/>
    <property type="match status" value="1"/>
</dbReference>
<dbReference type="InterPro" id="IPR028889">
    <property type="entry name" value="USP"/>
</dbReference>
<gene>
    <name evidence="2" type="ORF">KXQ929_LOCUS49118</name>
</gene>